<organism evidence="1 2">
    <name type="scientific">Caldithrix abyssi DSM 13497</name>
    <dbReference type="NCBI Taxonomy" id="880073"/>
    <lineage>
        <taxon>Bacteria</taxon>
        <taxon>Pseudomonadati</taxon>
        <taxon>Calditrichota</taxon>
        <taxon>Calditrichia</taxon>
        <taxon>Calditrichales</taxon>
        <taxon>Calditrichaceae</taxon>
        <taxon>Caldithrix</taxon>
    </lineage>
</organism>
<dbReference type="AlphaFoldDB" id="A0A1J1CBS5"/>
<sequence length="43" mass="5046">MLIFSDIDNFFSFLSVGQNIELKTPKYSLKIKLIDHLFLVMLL</sequence>
<accession>A0A1J1CBS5</accession>
<gene>
    <name evidence="1" type="ORF">Cabys_3242</name>
</gene>
<reference evidence="1 2" key="1">
    <citation type="submission" date="2016-11" db="EMBL/GenBank/DDBJ databases">
        <title>Genomic analysis of Caldithrix abyssi and proposal of a novel bacterial phylum Caldithrichaeota.</title>
        <authorList>
            <person name="Kublanov I."/>
            <person name="Sigalova O."/>
            <person name="Gavrilov S."/>
            <person name="Lebedinsky A."/>
            <person name="Ivanova N."/>
            <person name="Daum C."/>
            <person name="Reddy T."/>
            <person name="Klenk H.P."/>
            <person name="Goker M."/>
            <person name="Reva O."/>
            <person name="Miroshnichenko M."/>
            <person name="Kyprides N."/>
            <person name="Woyke T."/>
            <person name="Gelfand M."/>
        </authorList>
    </citation>
    <scope>NUCLEOTIDE SEQUENCE [LARGE SCALE GENOMIC DNA]</scope>
    <source>
        <strain evidence="1 2">LF13</strain>
    </source>
</reference>
<dbReference type="EMBL" id="CP018099">
    <property type="protein sequence ID" value="APF19990.1"/>
    <property type="molecule type" value="Genomic_DNA"/>
</dbReference>
<evidence type="ECO:0000313" key="1">
    <source>
        <dbReference type="EMBL" id="APF19990.1"/>
    </source>
</evidence>
<name>A0A1J1CBS5_CALAY</name>
<protein>
    <submittedName>
        <fullName evidence="1">Uncharacterized protein</fullName>
    </submittedName>
</protein>
<proteinExistence type="predicted"/>
<evidence type="ECO:0000313" key="2">
    <source>
        <dbReference type="Proteomes" id="UP000183868"/>
    </source>
</evidence>
<dbReference type="KEGG" id="caby:Cabys_3242"/>
<dbReference type="Proteomes" id="UP000183868">
    <property type="component" value="Chromosome"/>
</dbReference>